<reference evidence="2" key="1">
    <citation type="journal article" date="2023" name="GigaByte">
        <title>Genome assembly of the bearded iris, Iris pallida Lam.</title>
        <authorList>
            <person name="Bruccoleri R.E."/>
            <person name="Oakeley E.J."/>
            <person name="Faust A.M.E."/>
            <person name="Altorfer M."/>
            <person name="Dessus-Babus S."/>
            <person name="Burckhardt D."/>
            <person name="Oertli M."/>
            <person name="Naumann U."/>
            <person name="Petersen F."/>
            <person name="Wong J."/>
        </authorList>
    </citation>
    <scope>NUCLEOTIDE SEQUENCE</scope>
    <source>
        <strain evidence="2">GSM-AAB239-AS_SAM_17_03QT</strain>
    </source>
</reference>
<feature type="transmembrane region" description="Helical" evidence="1">
    <location>
        <begin position="6"/>
        <end position="27"/>
    </location>
</feature>
<keyword evidence="1" id="KW-1133">Transmembrane helix</keyword>
<evidence type="ECO:0000313" key="2">
    <source>
        <dbReference type="EMBL" id="KAJ6814444.1"/>
    </source>
</evidence>
<reference evidence="2" key="2">
    <citation type="submission" date="2023-04" db="EMBL/GenBank/DDBJ databases">
        <authorList>
            <person name="Bruccoleri R.E."/>
            <person name="Oakeley E.J."/>
            <person name="Faust A.-M."/>
            <person name="Dessus-Babus S."/>
            <person name="Altorfer M."/>
            <person name="Burckhardt D."/>
            <person name="Oertli M."/>
            <person name="Naumann U."/>
            <person name="Petersen F."/>
            <person name="Wong J."/>
        </authorList>
    </citation>
    <scope>NUCLEOTIDE SEQUENCE</scope>
    <source>
        <strain evidence="2">GSM-AAB239-AS_SAM_17_03QT</strain>
        <tissue evidence="2">Leaf</tissue>
    </source>
</reference>
<protein>
    <submittedName>
        <fullName evidence="2">Leucine-rich repeat extensin-like protein 3</fullName>
    </submittedName>
</protein>
<proteinExistence type="predicted"/>
<evidence type="ECO:0000313" key="3">
    <source>
        <dbReference type="Proteomes" id="UP001140949"/>
    </source>
</evidence>
<keyword evidence="1" id="KW-0472">Membrane</keyword>
<sequence>MPWRRWGSAMTVVVMTVVVMLWAMVIANTRKVVVERWWRDRLVAMMMVVVKAGVDGKMRSGHWARIGIGLGVLGIWMSRVGCVRHDGDGGSDLSDPGWKNVFV</sequence>
<evidence type="ECO:0000256" key="1">
    <source>
        <dbReference type="SAM" id="Phobius"/>
    </source>
</evidence>
<comment type="caution">
    <text evidence="2">The sequence shown here is derived from an EMBL/GenBank/DDBJ whole genome shotgun (WGS) entry which is preliminary data.</text>
</comment>
<dbReference type="EMBL" id="JANAVB010029754">
    <property type="protein sequence ID" value="KAJ6814444.1"/>
    <property type="molecule type" value="Genomic_DNA"/>
</dbReference>
<dbReference type="Proteomes" id="UP001140949">
    <property type="component" value="Unassembled WGS sequence"/>
</dbReference>
<gene>
    <name evidence="2" type="ORF">M6B38_140815</name>
</gene>
<accession>A0AAX6FDG5</accession>
<organism evidence="2 3">
    <name type="scientific">Iris pallida</name>
    <name type="common">Sweet iris</name>
    <dbReference type="NCBI Taxonomy" id="29817"/>
    <lineage>
        <taxon>Eukaryota</taxon>
        <taxon>Viridiplantae</taxon>
        <taxon>Streptophyta</taxon>
        <taxon>Embryophyta</taxon>
        <taxon>Tracheophyta</taxon>
        <taxon>Spermatophyta</taxon>
        <taxon>Magnoliopsida</taxon>
        <taxon>Liliopsida</taxon>
        <taxon>Asparagales</taxon>
        <taxon>Iridaceae</taxon>
        <taxon>Iridoideae</taxon>
        <taxon>Irideae</taxon>
        <taxon>Iris</taxon>
    </lineage>
</organism>
<name>A0AAX6FDG5_IRIPA</name>
<keyword evidence="3" id="KW-1185">Reference proteome</keyword>
<keyword evidence="1" id="KW-0812">Transmembrane</keyword>
<dbReference type="AlphaFoldDB" id="A0AAX6FDG5"/>